<feature type="domain" description="Pyruvate carboxyltransferase" evidence="7">
    <location>
        <begin position="327"/>
        <end position="410"/>
    </location>
</feature>
<dbReference type="GO" id="GO:0004419">
    <property type="term" value="F:hydroxymethylglutaryl-CoA lyase activity"/>
    <property type="evidence" value="ECO:0007669"/>
    <property type="project" value="UniProtKB-EC"/>
</dbReference>
<keyword evidence="5" id="KW-0456">Lyase</keyword>
<dbReference type="EC" id="4.1.3.4" evidence="3"/>
<proteinExistence type="inferred from homology"/>
<dbReference type="Gene3D" id="3.20.20.70">
    <property type="entry name" value="Aldolase class I"/>
    <property type="match status" value="2"/>
</dbReference>
<sequence>MSLNSVFSRFIIKPKNPVLSTLTAFCTTNSPTPLPLKNTKLSRNKKVNVGGGGGKADAAQLKQNWLDSLTFPLPGETETTNLGGDDLTGNNAGTIWVIGIDPDVSGALALLKIDESGCSAQVFDSPHLKVMVGKGIPKRLDVKSIVQLIRSFDAPIVSWSWLGGQKLLYLFIIPKPLNPGFRGSEKSKFSPTIESAVLDKFVKIVEAGPRDGLNNEKNIVPTDVKVELIHRLVSSRLPIAEATSFVSPRWVPLPLQNVLMFKEMEALPLLLYQTPMVLDCLISFIVTKLHIFFIISRCKRCEGSELPVLTPIFVFCLHVHVRAFVPMLEVVMAVVPVEKLSVHFHDTYGQYLPNIYVSLQVGISTVDSSIAGLGGCPYAKGASGNVATEDVVYMLHGLGVITNVDLVKLLSAGDFICMDLGCPSGSKTAVALSQVTADASKI</sequence>
<reference evidence="8" key="1">
    <citation type="submission" date="2018-10" db="EMBL/GenBank/DDBJ databases">
        <title>Population genomic analysis revealed the cold adaptation of white poplar.</title>
        <authorList>
            <person name="Liu Y.-J."/>
        </authorList>
    </citation>
    <scope>NUCLEOTIDE SEQUENCE [LARGE SCALE GENOMIC DNA]</scope>
    <source>
        <strain evidence="8">PAL-ZL1</strain>
    </source>
</reference>
<dbReference type="AlphaFoldDB" id="A0A4U5QBY8"/>
<keyword evidence="4" id="KW-0479">Metal-binding</keyword>
<comment type="catalytic activity">
    <reaction evidence="6">
        <text>(3S)-3-hydroxy-3-methylglutaryl-CoA = acetoacetate + acetyl-CoA</text>
        <dbReference type="Rhea" id="RHEA:24404"/>
        <dbReference type="ChEBI" id="CHEBI:13705"/>
        <dbReference type="ChEBI" id="CHEBI:43074"/>
        <dbReference type="ChEBI" id="CHEBI:57288"/>
        <dbReference type="EC" id="4.1.3.4"/>
    </reaction>
</comment>
<dbReference type="InterPro" id="IPR013785">
    <property type="entry name" value="Aldolase_TIM"/>
</dbReference>
<dbReference type="GO" id="GO:0005739">
    <property type="term" value="C:mitochondrion"/>
    <property type="evidence" value="ECO:0007669"/>
    <property type="project" value="TreeGrafter"/>
</dbReference>
<dbReference type="PANTHER" id="PTHR42738:SF7">
    <property type="entry name" value="HYDROXYMETHYLGLUTARYL-COA LYASE"/>
    <property type="match status" value="1"/>
</dbReference>
<dbReference type="STRING" id="43335.A0A4U5QBY8"/>
<protein>
    <recommendedName>
        <fullName evidence="3">hydroxymethylglutaryl-CoA lyase</fullName>
        <ecNumber evidence="3">4.1.3.4</ecNumber>
    </recommendedName>
</protein>
<dbReference type="GO" id="GO:0006552">
    <property type="term" value="P:L-leucine catabolic process"/>
    <property type="evidence" value="ECO:0007669"/>
    <property type="project" value="TreeGrafter"/>
</dbReference>
<dbReference type="InterPro" id="IPR000891">
    <property type="entry name" value="PYR_CT"/>
</dbReference>
<evidence type="ECO:0000256" key="6">
    <source>
        <dbReference type="ARBA" id="ARBA00049877"/>
    </source>
</evidence>
<comment type="pathway">
    <text evidence="1">Metabolic intermediate metabolism; (S)-3-hydroxy-3-methylglutaryl-CoA degradation; acetoacetate from (S)-3-hydroxy-3-methylglutaryl-CoA: step 1/1.</text>
</comment>
<dbReference type="EMBL" id="RCHU01000307">
    <property type="protein sequence ID" value="TKS07823.1"/>
    <property type="molecule type" value="Genomic_DNA"/>
</dbReference>
<organism evidence="8">
    <name type="scientific">Populus alba</name>
    <name type="common">White poplar</name>
    <dbReference type="NCBI Taxonomy" id="43335"/>
    <lineage>
        <taxon>Eukaryota</taxon>
        <taxon>Viridiplantae</taxon>
        <taxon>Streptophyta</taxon>
        <taxon>Embryophyta</taxon>
        <taxon>Tracheophyta</taxon>
        <taxon>Spermatophyta</taxon>
        <taxon>Magnoliopsida</taxon>
        <taxon>eudicotyledons</taxon>
        <taxon>Gunneridae</taxon>
        <taxon>Pentapetalae</taxon>
        <taxon>rosids</taxon>
        <taxon>fabids</taxon>
        <taxon>Malpighiales</taxon>
        <taxon>Salicaceae</taxon>
        <taxon>Saliceae</taxon>
        <taxon>Populus</taxon>
    </lineage>
</organism>
<dbReference type="InterPro" id="IPR043594">
    <property type="entry name" value="HMGL"/>
</dbReference>
<dbReference type="Pfam" id="PF00682">
    <property type="entry name" value="HMGL-like"/>
    <property type="match status" value="1"/>
</dbReference>
<accession>A0A4U5QBY8</accession>
<gene>
    <name evidence="8" type="ORF">D5086_0000108630</name>
</gene>
<dbReference type="PROSITE" id="PS50991">
    <property type="entry name" value="PYR_CT"/>
    <property type="match status" value="1"/>
</dbReference>
<evidence type="ECO:0000256" key="1">
    <source>
        <dbReference type="ARBA" id="ARBA00005143"/>
    </source>
</evidence>
<name>A0A4U5QBY8_POPAL</name>
<dbReference type="PANTHER" id="PTHR42738">
    <property type="entry name" value="HYDROXYMETHYLGLUTARYL-COA LYASE"/>
    <property type="match status" value="1"/>
</dbReference>
<evidence type="ECO:0000259" key="7">
    <source>
        <dbReference type="PROSITE" id="PS50991"/>
    </source>
</evidence>
<dbReference type="GO" id="GO:0046872">
    <property type="term" value="F:metal ion binding"/>
    <property type="evidence" value="ECO:0007669"/>
    <property type="project" value="UniProtKB-KW"/>
</dbReference>
<comment type="similarity">
    <text evidence="2">Belongs to the HMG-CoA lyase family.</text>
</comment>
<evidence type="ECO:0000256" key="4">
    <source>
        <dbReference type="ARBA" id="ARBA00022723"/>
    </source>
</evidence>
<evidence type="ECO:0000256" key="2">
    <source>
        <dbReference type="ARBA" id="ARBA00009405"/>
    </source>
</evidence>
<dbReference type="GO" id="GO:0046951">
    <property type="term" value="P:ketone body biosynthetic process"/>
    <property type="evidence" value="ECO:0007669"/>
    <property type="project" value="TreeGrafter"/>
</dbReference>
<dbReference type="UniPathway" id="UPA00896">
    <property type="reaction ID" value="UER00863"/>
</dbReference>
<dbReference type="SUPFAM" id="SSF51569">
    <property type="entry name" value="Aldolase"/>
    <property type="match status" value="1"/>
</dbReference>
<evidence type="ECO:0000256" key="5">
    <source>
        <dbReference type="ARBA" id="ARBA00023239"/>
    </source>
</evidence>
<evidence type="ECO:0000256" key="3">
    <source>
        <dbReference type="ARBA" id="ARBA00012910"/>
    </source>
</evidence>
<comment type="caution">
    <text evidence="8">The sequence shown here is derived from an EMBL/GenBank/DDBJ whole genome shotgun (WGS) entry which is preliminary data.</text>
</comment>
<evidence type="ECO:0000313" key="8">
    <source>
        <dbReference type="EMBL" id="TKS07823.1"/>
    </source>
</evidence>